<dbReference type="EMBL" id="CAFBOY010000032">
    <property type="protein sequence ID" value="CAB4994635.1"/>
    <property type="molecule type" value="Genomic_DNA"/>
</dbReference>
<dbReference type="EMBL" id="CAEZYP010000017">
    <property type="protein sequence ID" value="CAB4723954.1"/>
    <property type="molecule type" value="Genomic_DNA"/>
</dbReference>
<sequence length="51" mass="5695">MKVAISLIFVAALAIAISRRVRLSPRYERAPRKLTQWGSLDKGIDPTEDPS</sequence>
<evidence type="ECO:0000313" key="1">
    <source>
        <dbReference type="EMBL" id="CAB4607836.1"/>
    </source>
</evidence>
<evidence type="ECO:0000313" key="4">
    <source>
        <dbReference type="EMBL" id="CAB4994635.1"/>
    </source>
</evidence>
<name>A0A6J6RN74_9ZZZZ</name>
<organism evidence="2">
    <name type="scientific">freshwater metagenome</name>
    <dbReference type="NCBI Taxonomy" id="449393"/>
    <lineage>
        <taxon>unclassified sequences</taxon>
        <taxon>metagenomes</taxon>
        <taxon>ecological metagenomes</taxon>
    </lineage>
</organism>
<gene>
    <name evidence="1" type="ORF">UFOPK1856_00251</name>
    <name evidence="2" type="ORF">UFOPK2735_00230</name>
    <name evidence="3" type="ORF">UFOPK3217_00273</name>
    <name evidence="4" type="ORF">UFOPK4022_00391</name>
</gene>
<reference evidence="2" key="1">
    <citation type="submission" date="2020-05" db="EMBL/GenBank/DDBJ databases">
        <authorList>
            <person name="Chiriac C."/>
            <person name="Salcher M."/>
            <person name="Ghai R."/>
            <person name="Kavagutti S V."/>
        </authorList>
    </citation>
    <scope>NUCLEOTIDE SEQUENCE</scope>
</reference>
<accession>A0A6J6RN74</accession>
<evidence type="ECO:0000313" key="2">
    <source>
        <dbReference type="EMBL" id="CAB4723954.1"/>
    </source>
</evidence>
<proteinExistence type="predicted"/>
<protein>
    <submittedName>
        <fullName evidence="2">Unannotated protein</fullName>
    </submittedName>
</protein>
<dbReference type="EMBL" id="CAFABJ010000021">
    <property type="protein sequence ID" value="CAB4823032.1"/>
    <property type="molecule type" value="Genomic_DNA"/>
</dbReference>
<dbReference type="AlphaFoldDB" id="A0A6J6RN74"/>
<evidence type="ECO:0000313" key="3">
    <source>
        <dbReference type="EMBL" id="CAB4823032.1"/>
    </source>
</evidence>
<dbReference type="EMBL" id="CAEZUV010000018">
    <property type="protein sequence ID" value="CAB4607836.1"/>
    <property type="molecule type" value="Genomic_DNA"/>
</dbReference>